<organism evidence="2 3">
    <name type="scientific">Acuticoccus sediminis</name>
    <dbReference type="NCBI Taxonomy" id="2184697"/>
    <lineage>
        <taxon>Bacteria</taxon>
        <taxon>Pseudomonadati</taxon>
        <taxon>Pseudomonadota</taxon>
        <taxon>Alphaproteobacteria</taxon>
        <taxon>Hyphomicrobiales</taxon>
        <taxon>Amorphaceae</taxon>
        <taxon>Acuticoccus</taxon>
    </lineage>
</organism>
<evidence type="ECO:0000256" key="1">
    <source>
        <dbReference type="SAM" id="SignalP"/>
    </source>
</evidence>
<dbReference type="InterPro" id="IPR010321">
    <property type="entry name" value="DUF922"/>
</dbReference>
<dbReference type="Proteomes" id="UP000249590">
    <property type="component" value="Unassembled WGS sequence"/>
</dbReference>
<evidence type="ECO:0008006" key="4">
    <source>
        <dbReference type="Google" id="ProtNLM"/>
    </source>
</evidence>
<proteinExistence type="predicted"/>
<protein>
    <recommendedName>
        <fullName evidence="4">DUF922 domain-containing protein</fullName>
    </recommendedName>
</protein>
<evidence type="ECO:0000313" key="2">
    <source>
        <dbReference type="EMBL" id="RAI03339.1"/>
    </source>
</evidence>
<keyword evidence="1" id="KW-0732">Signal</keyword>
<name>A0A8B2P432_9HYPH</name>
<dbReference type="EMBL" id="QHHQ01000001">
    <property type="protein sequence ID" value="RAI03339.1"/>
    <property type="molecule type" value="Genomic_DNA"/>
</dbReference>
<keyword evidence="3" id="KW-1185">Reference proteome</keyword>
<evidence type="ECO:0000313" key="3">
    <source>
        <dbReference type="Proteomes" id="UP000249590"/>
    </source>
</evidence>
<sequence length="217" mass="24084">MAHPLRVPATRPSVPCRRPQQVKRIAAVVALASAVALAGCSTPPTDVKISTYKVTGSTLSSLERSLRVHGPTVPGSDGRAFAAVETTFLHNFEPVEKNGRCRYSRNGRVGLRSEVILPEWRQRDRASPDLQAKWDVISQYAVIHETGHIKISQKYARILETAYKNASAPTCEALEAQMVATIRPIAAAHVAEQEEFDRTDAPRFQRYLRRYGYTAES</sequence>
<comment type="caution">
    <text evidence="2">The sequence shown here is derived from an EMBL/GenBank/DDBJ whole genome shotgun (WGS) entry which is preliminary data.</text>
</comment>
<feature type="signal peptide" evidence="1">
    <location>
        <begin position="1"/>
        <end position="38"/>
    </location>
</feature>
<gene>
    <name evidence="2" type="ORF">DLJ53_02135</name>
</gene>
<dbReference type="Pfam" id="PF06037">
    <property type="entry name" value="DUF922"/>
    <property type="match status" value="1"/>
</dbReference>
<reference evidence="2 3" key="1">
    <citation type="submission" date="2018-05" db="EMBL/GenBank/DDBJ databases">
        <title>Acuticoccus sediminis sp. nov., isolated from deep-sea sediment of Indian Ocean.</title>
        <authorList>
            <person name="Liu X."/>
            <person name="Lai Q."/>
            <person name="Du Y."/>
            <person name="Sun F."/>
            <person name="Zhang X."/>
            <person name="Wang S."/>
            <person name="Shao Z."/>
        </authorList>
    </citation>
    <scope>NUCLEOTIDE SEQUENCE [LARGE SCALE GENOMIC DNA]</scope>
    <source>
        <strain evidence="2 3">PTG4-2</strain>
    </source>
</reference>
<accession>A0A8B2P432</accession>
<dbReference type="AlphaFoldDB" id="A0A8B2P432"/>
<feature type="chain" id="PRO_5033018142" description="DUF922 domain-containing protein" evidence="1">
    <location>
        <begin position="39"/>
        <end position="217"/>
    </location>
</feature>